<comment type="caution">
    <text evidence="3">The sequence shown here is derived from an EMBL/GenBank/DDBJ whole genome shotgun (WGS) entry which is preliminary data.</text>
</comment>
<dbReference type="AlphaFoldDB" id="A0A255DT98"/>
<protein>
    <submittedName>
        <fullName evidence="3">Uncharacterized protein</fullName>
    </submittedName>
</protein>
<feature type="compositionally biased region" description="Basic and acidic residues" evidence="1">
    <location>
        <begin position="56"/>
        <end position="65"/>
    </location>
</feature>
<dbReference type="OrthoDB" id="4775389at2"/>
<feature type="region of interest" description="Disordered" evidence="1">
    <location>
        <begin position="56"/>
        <end position="94"/>
    </location>
</feature>
<gene>
    <name evidence="3" type="ORF">CG716_09350</name>
</gene>
<keyword evidence="2" id="KW-0472">Membrane</keyword>
<dbReference type="EMBL" id="NOZR01000006">
    <property type="protein sequence ID" value="OYN80465.1"/>
    <property type="molecule type" value="Genomic_DNA"/>
</dbReference>
<reference evidence="3 4" key="1">
    <citation type="submission" date="2017-07" db="EMBL/GenBank/DDBJ databases">
        <title>The new phylogeny of genus Mycobacterium.</title>
        <authorList>
            <person name="Tortoli E."/>
            <person name="Trovato A."/>
            <person name="Cirillo D.M."/>
        </authorList>
    </citation>
    <scope>NUCLEOTIDE SEQUENCE [LARGE SCALE GENOMIC DNA]</scope>
    <source>
        <strain evidence="3 4">ATCC 33027</strain>
    </source>
</reference>
<name>A0A255DT98_9MYCO</name>
<accession>A0A255DT98</accession>
<evidence type="ECO:0000313" key="4">
    <source>
        <dbReference type="Proteomes" id="UP000216063"/>
    </source>
</evidence>
<evidence type="ECO:0000256" key="1">
    <source>
        <dbReference type="SAM" id="MobiDB-lite"/>
    </source>
</evidence>
<dbReference type="Proteomes" id="UP000216063">
    <property type="component" value="Unassembled WGS sequence"/>
</dbReference>
<keyword evidence="2" id="KW-1133">Transmembrane helix</keyword>
<keyword evidence="4" id="KW-1185">Reference proteome</keyword>
<sequence>MATALTVLADPPKNTGPDFGKASPFGLLITVILLICVFALVWSMNRHLKKLPESFDEKPAEHVESTEENVVAAATDDSAGSARDLKGPPNEPGG</sequence>
<feature type="transmembrane region" description="Helical" evidence="2">
    <location>
        <begin position="22"/>
        <end position="42"/>
    </location>
</feature>
<evidence type="ECO:0000313" key="3">
    <source>
        <dbReference type="EMBL" id="OYN80465.1"/>
    </source>
</evidence>
<organism evidence="3 4">
    <name type="scientific">Mycolicibacterium sphagni</name>
    <dbReference type="NCBI Taxonomy" id="1786"/>
    <lineage>
        <taxon>Bacteria</taxon>
        <taxon>Bacillati</taxon>
        <taxon>Actinomycetota</taxon>
        <taxon>Actinomycetes</taxon>
        <taxon>Mycobacteriales</taxon>
        <taxon>Mycobacteriaceae</taxon>
        <taxon>Mycolicibacterium</taxon>
    </lineage>
</organism>
<evidence type="ECO:0000256" key="2">
    <source>
        <dbReference type="SAM" id="Phobius"/>
    </source>
</evidence>
<proteinExistence type="predicted"/>
<keyword evidence="2" id="KW-0812">Transmembrane</keyword>